<reference evidence="1" key="1">
    <citation type="submission" date="2020-08" db="EMBL/GenBank/DDBJ databases">
        <title>Multicomponent nature underlies the extraordinary mechanical properties of spider dragline silk.</title>
        <authorList>
            <person name="Kono N."/>
            <person name="Nakamura H."/>
            <person name="Mori M."/>
            <person name="Yoshida Y."/>
            <person name="Ohtoshi R."/>
            <person name="Malay A.D."/>
            <person name="Moran D.A.P."/>
            <person name="Tomita M."/>
            <person name="Numata K."/>
            <person name="Arakawa K."/>
        </authorList>
    </citation>
    <scope>NUCLEOTIDE SEQUENCE</scope>
</reference>
<protein>
    <submittedName>
        <fullName evidence="1">Uncharacterized protein</fullName>
    </submittedName>
</protein>
<dbReference type="Proteomes" id="UP000887159">
    <property type="component" value="Unassembled WGS sequence"/>
</dbReference>
<gene>
    <name evidence="1" type="ORF">TNCV_910001</name>
</gene>
<organism evidence="1 2">
    <name type="scientific">Trichonephila clavipes</name>
    <name type="common">Golden silk orbweaver</name>
    <name type="synonym">Nephila clavipes</name>
    <dbReference type="NCBI Taxonomy" id="2585209"/>
    <lineage>
        <taxon>Eukaryota</taxon>
        <taxon>Metazoa</taxon>
        <taxon>Ecdysozoa</taxon>
        <taxon>Arthropoda</taxon>
        <taxon>Chelicerata</taxon>
        <taxon>Arachnida</taxon>
        <taxon>Araneae</taxon>
        <taxon>Araneomorphae</taxon>
        <taxon>Entelegynae</taxon>
        <taxon>Araneoidea</taxon>
        <taxon>Nephilidae</taxon>
        <taxon>Trichonephila</taxon>
    </lineage>
</organism>
<sequence length="54" mass="6619">MSVIRPQLREPCRRQYELDPFHPNFEGEYPGSFPTIIWRELFVCWIFRFPSDLT</sequence>
<evidence type="ECO:0000313" key="2">
    <source>
        <dbReference type="Proteomes" id="UP000887159"/>
    </source>
</evidence>
<dbReference type="EMBL" id="BMAU01021380">
    <property type="protein sequence ID" value="GFY27549.1"/>
    <property type="molecule type" value="Genomic_DNA"/>
</dbReference>
<accession>A0A8X6W3P2</accession>
<dbReference type="AlphaFoldDB" id="A0A8X6W3P2"/>
<evidence type="ECO:0000313" key="1">
    <source>
        <dbReference type="EMBL" id="GFY27549.1"/>
    </source>
</evidence>
<name>A0A8X6W3P2_TRICX</name>
<keyword evidence="2" id="KW-1185">Reference proteome</keyword>
<comment type="caution">
    <text evidence="1">The sequence shown here is derived from an EMBL/GenBank/DDBJ whole genome shotgun (WGS) entry which is preliminary data.</text>
</comment>
<proteinExistence type="predicted"/>
<feature type="non-terminal residue" evidence="1">
    <location>
        <position position="54"/>
    </location>
</feature>